<reference evidence="18 19" key="1">
    <citation type="submission" date="2015-07" db="EMBL/GenBank/DDBJ databases">
        <title>Whole genome sequence of Herpetosiphon geysericola DSM 7119.</title>
        <authorList>
            <person name="Hemp J."/>
            <person name="Ward L.M."/>
            <person name="Pace L.A."/>
            <person name="Fischer W.W."/>
        </authorList>
    </citation>
    <scope>NUCLEOTIDE SEQUENCE [LARGE SCALE GENOMIC DNA]</scope>
    <source>
        <strain evidence="18 19">DSM 7119</strain>
    </source>
</reference>
<accession>A0A0P6XNX3</accession>
<evidence type="ECO:0000256" key="2">
    <source>
        <dbReference type="ARBA" id="ARBA00011245"/>
    </source>
</evidence>
<keyword evidence="7" id="KW-0560">Oxidoreductase</keyword>
<evidence type="ECO:0000313" key="19">
    <source>
        <dbReference type="Proteomes" id="UP000050277"/>
    </source>
</evidence>
<organism evidence="18 19">
    <name type="scientific">Herpetosiphon geysericola</name>
    <dbReference type="NCBI Taxonomy" id="70996"/>
    <lineage>
        <taxon>Bacteria</taxon>
        <taxon>Bacillati</taxon>
        <taxon>Chloroflexota</taxon>
        <taxon>Chloroflexia</taxon>
        <taxon>Herpetosiphonales</taxon>
        <taxon>Herpetosiphonaceae</taxon>
        <taxon>Herpetosiphon</taxon>
    </lineage>
</organism>
<evidence type="ECO:0000256" key="5">
    <source>
        <dbReference type="ARBA" id="ARBA00022862"/>
    </source>
</evidence>
<dbReference type="InterPro" id="IPR000866">
    <property type="entry name" value="AhpC/TSA"/>
</dbReference>
<keyword evidence="8" id="KW-0793">Thylakoid</keyword>
<dbReference type="SUPFAM" id="SSF52833">
    <property type="entry name" value="Thioredoxin-like"/>
    <property type="match status" value="1"/>
</dbReference>
<dbReference type="PANTHER" id="PTHR42801">
    <property type="entry name" value="THIOREDOXIN-DEPENDENT PEROXIDE REDUCTASE"/>
    <property type="match status" value="1"/>
</dbReference>
<dbReference type="InterPro" id="IPR024706">
    <property type="entry name" value="Peroxiredoxin_AhpC-typ"/>
</dbReference>
<name>A0A0P6XNX3_9CHLR</name>
<keyword evidence="9" id="KW-1015">Disulfide bond</keyword>
<protein>
    <recommendedName>
        <fullName evidence="3">thioredoxin-dependent peroxiredoxin</fullName>
        <ecNumber evidence="3">1.11.1.24</ecNumber>
    </recommendedName>
    <alternativeName>
        <fullName evidence="13">Bacterioferritin comigratory protein</fullName>
    </alternativeName>
    <alternativeName>
        <fullName evidence="11">Thioredoxin peroxidase</fullName>
    </alternativeName>
</protein>
<dbReference type="AlphaFoldDB" id="A0A0P6XNX3"/>
<dbReference type="GO" id="GO:0005737">
    <property type="term" value="C:cytoplasm"/>
    <property type="evidence" value="ECO:0007669"/>
    <property type="project" value="TreeGrafter"/>
</dbReference>
<dbReference type="RefSeq" id="WP_054535674.1">
    <property type="nucleotide sequence ID" value="NZ_LGKP01000025.1"/>
</dbReference>
<dbReference type="Gene3D" id="3.40.30.10">
    <property type="entry name" value="Glutaredoxin"/>
    <property type="match status" value="1"/>
</dbReference>
<evidence type="ECO:0000256" key="13">
    <source>
        <dbReference type="ARBA" id="ARBA00041373"/>
    </source>
</evidence>
<dbReference type="InterPro" id="IPR013766">
    <property type="entry name" value="Thioredoxin_domain"/>
</dbReference>
<feature type="active site" description="Cysteine sulfenic acid (-SOH) intermediate; for peroxidase activity" evidence="16">
    <location>
        <position position="52"/>
    </location>
</feature>
<proteinExistence type="inferred from homology"/>
<evidence type="ECO:0000256" key="14">
    <source>
        <dbReference type="ARBA" id="ARBA00049091"/>
    </source>
</evidence>
<dbReference type="PROSITE" id="PS51352">
    <property type="entry name" value="THIOREDOXIN_2"/>
    <property type="match status" value="1"/>
</dbReference>
<comment type="caution">
    <text evidence="18">The sequence shown here is derived from an EMBL/GenBank/DDBJ whole genome shotgun (WGS) entry which is preliminary data.</text>
</comment>
<evidence type="ECO:0000256" key="6">
    <source>
        <dbReference type="ARBA" id="ARBA00022946"/>
    </source>
</evidence>
<evidence type="ECO:0000256" key="3">
    <source>
        <dbReference type="ARBA" id="ARBA00013017"/>
    </source>
</evidence>
<evidence type="ECO:0000256" key="11">
    <source>
        <dbReference type="ARBA" id="ARBA00032824"/>
    </source>
</evidence>
<dbReference type="PANTHER" id="PTHR42801:SF4">
    <property type="entry name" value="AHPC_TSA FAMILY PROTEIN"/>
    <property type="match status" value="1"/>
</dbReference>
<dbReference type="Proteomes" id="UP000050277">
    <property type="component" value="Unassembled WGS sequence"/>
</dbReference>
<keyword evidence="4" id="KW-0575">Peroxidase</keyword>
<evidence type="ECO:0000259" key="17">
    <source>
        <dbReference type="PROSITE" id="PS51352"/>
    </source>
</evidence>
<sequence>MATATTGKLSVGDQAPAFSLPNQAGQMIDLQSLIGHKKIVLFFYPKDHSAGCVAEVCAFRDQYEVFKQAGAEVIGISSDSVESHEQFAANHRLPFTLLSDRDGTVRKLYGATTLGILAGRVTYIIDQKGTIQHIFSSMLNFNKHISEALRIINEA</sequence>
<dbReference type="STRING" id="70996.SE18_17110"/>
<evidence type="ECO:0000256" key="1">
    <source>
        <dbReference type="ARBA" id="ARBA00003330"/>
    </source>
</evidence>
<evidence type="ECO:0000256" key="15">
    <source>
        <dbReference type="ARBA" id="ARBA00060385"/>
    </source>
</evidence>
<keyword evidence="19" id="KW-1185">Reference proteome</keyword>
<gene>
    <name evidence="18" type="ORF">SE18_17110</name>
</gene>
<feature type="domain" description="Thioredoxin" evidence="17">
    <location>
        <begin position="9"/>
        <end position="155"/>
    </location>
</feature>
<evidence type="ECO:0000256" key="7">
    <source>
        <dbReference type="ARBA" id="ARBA00023002"/>
    </source>
</evidence>
<dbReference type="FunFam" id="3.40.30.10:FF:000122">
    <property type="entry name" value="Peroxiredoxin Q chloroplastic"/>
    <property type="match status" value="1"/>
</dbReference>
<evidence type="ECO:0000313" key="18">
    <source>
        <dbReference type="EMBL" id="KPL85375.1"/>
    </source>
</evidence>
<evidence type="ECO:0000256" key="10">
    <source>
        <dbReference type="ARBA" id="ARBA00023284"/>
    </source>
</evidence>
<dbReference type="InterPro" id="IPR050924">
    <property type="entry name" value="Peroxiredoxin_BCP/PrxQ"/>
</dbReference>
<evidence type="ECO:0000256" key="16">
    <source>
        <dbReference type="PIRSR" id="PIRSR000239-1"/>
    </source>
</evidence>
<dbReference type="PATRIC" id="fig|70996.4.peg.295"/>
<comment type="subcellular location">
    <subcellularLocation>
        <location evidence="15">Thylakoid</location>
    </subcellularLocation>
</comment>
<keyword evidence="10" id="KW-0676">Redox-active center</keyword>
<evidence type="ECO:0000256" key="4">
    <source>
        <dbReference type="ARBA" id="ARBA00022559"/>
    </source>
</evidence>
<comment type="function">
    <text evidence="1">Thiol-specific peroxidase that catalyzes the reduction of hydrogen peroxide and organic hydroperoxides to water and alcohols, respectively. Plays a role in cell protection against oxidative stress by detoxifying peroxides and as sensor of hydrogen peroxide-mediated signaling events.</text>
</comment>
<dbReference type="GO" id="GO:0008379">
    <property type="term" value="F:thioredoxin peroxidase activity"/>
    <property type="evidence" value="ECO:0007669"/>
    <property type="project" value="TreeGrafter"/>
</dbReference>
<dbReference type="GO" id="GO:0045454">
    <property type="term" value="P:cell redox homeostasis"/>
    <property type="evidence" value="ECO:0007669"/>
    <property type="project" value="TreeGrafter"/>
</dbReference>
<evidence type="ECO:0000256" key="8">
    <source>
        <dbReference type="ARBA" id="ARBA00023078"/>
    </source>
</evidence>
<evidence type="ECO:0000256" key="9">
    <source>
        <dbReference type="ARBA" id="ARBA00023157"/>
    </source>
</evidence>
<dbReference type="InterPro" id="IPR036249">
    <property type="entry name" value="Thioredoxin-like_sf"/>
</dbReference>
<evidence type="ECO:0000256" key="12">
    <source>
        <dbReference type="ARBA" id="ARBA00038489"/>
    </source>
</evidence>
<keyword evidence="5" id="KW-0049">Antioxidant</keyword>
<dbReference type="GO" id="GO:0009579">
    <property type="term" value="C:thylakoid"/>
    <property type="evidence" value="ECO:0007669"/>
    <property type="project" value="UniProtKB-SubCell"/>
</dbReference>
<dbReference type="EMBL" id="LGKP01000025">
    <property type="protein sequence ID" value="KPL85375.1"/>
    <property type="molecule type" value="Genomic_DNA"/>
</dbReference>
<comment type="catalytic activity">
    <reaction evidence="14">
        <text>a hydroperoxide + [thioredoxin]-dithiol = an alcohol + [thioredoxin]-disulfide + H2O</text>
        <dbReference type="Rhea" id="RHEA:62620"/>
        <dbReference type="Rhea" id="RHEA-COMP:10698"/>
        <dbReference type="Rhea" id="RHEA-COMP:10700"/>
        <dbReference type="ChEBI" id="CHEBI:15377"/>
        <dbReference type="ChEBI" id="CHEBI:29950"/>
        <dbReference type="ChEBI" id="CHEBI:30879"/>
        <dbReference type="ChEBI" id="CHEBI:35924"/>
        <dbReference type="ChEBI" id="CHEBI:50058"/>
        <dbReference type="EC" id="1.11.1.24"/>
    </reaction>
</comment>
<keyword evidence="6" id="KW-0809">Transit peptide</keyword>
<dbReference type="EC" id="1.11.1.24" evidence="3"/>
<comment type="subunit">
    <text evidence="2">Monomer.</text>
</comment>
<dbReference type="OrthoDB" id="9812811at2"/>
<dbReference type="Pfam" id="PF00578">
    <property type="entry name" value="AhpC-TSA"/>
    <property type="match status" value="1"/>
</dbReference>
<dbReference type="PIRSF" id="PIRSF000239">
    <property type="entry name" value="AHPC"/>
    <property type="match status" value="1"/>
</dbReference>
<comment type="similarity">
    <text evidence="12">Belongs to the peroxiredoxin family. BCP/PrxQ subfamily.</text>
</comment>
<dbReference type="GO" id="GO:0034599">
    <property type="term" value="P:cellular response to oxidative stress"/>
    <property type="evidence" value="ECO:0007669"/>
    <property type="project" value="TreeGrafter"/>
</dbReference>
<dbReference type="CDD" id="cd03017">
    <property type="entry name" value="PRX_BCP"/>
    <property type="match status" value="1"/>
</dbReference>